<gene>
    <name evidence="2" type="ORF">PGTUg99_029306</name>
</gene>
<evidence type="ECO:0000313" key="2">
    <source>
        <dbReference type="EMBL" id="KAA1127176.1"/>
    </source>
</evidence>
<dbReference type="EMBL" id="VDEP01000169">
    <property type="protein sequence ID" value="KAA1127176.1"/>
    <property type="molecule type" value="Genomic_DNA"/>
</dbReference>
<sequence length="144" mass="15507">MQTRGSVDMEDYQPDGGQKMANLFDSVMSGGAGQHAGYKTIKATHVQKPTSAANKGKERAATEPLGSTSHHQPALISPISQPNPSISSSQPKYPPPHIPQLPSTAPLTRPQATTTPAITETDDERDFRLAEFRLKQNKMVSSTV</sequence>
<evidence type="ECO:0000256" key="1">
    <source>
        <dbReference type="SAM" id="MobiDB-lite"/>
    </source>
</evidence>
<feature type="compositionally biased region" description="Low complexity" evidence="1">
    <location>
        <begin position="76"/>
        <end position="91"/>
    </location>
</feature>
<feature type="region of interest" description="Disordered" evidence="1">
    <location>
        <begin position="1"/>
        <end position="20"/>
    </location>
</feature>
<name>A0A5B0RMP2_PUCGR</name>
<comment type="caution">
    <text evidence="2">The sequence shown here is derived from an EMBL/GenBank/DDBJ whole genome shotgun (WGS) entry which is preliminary data.</text>
</comment>
<protein>
    <submittedName>
        <fullName evidence="2">Uncharacterized protein</fullName>
    </submittedName>
</protein>
<dbReference type="Proteomes" id="UP000325313">
    <property type="component" value="Unassembled WGS sequence"/>
</dbReference>
<feature type="region of interest" description="Disordered" evidence="1">
    <location>
        <begin position="40"/>
        <end position="121"/>
    </location>
</feature>
<dbReference type="AlphaFoldDB" id="A0A5B0RMP2"/>
<proteinExistence type="predicted"/>
<feature type="compositionally biased region" description="Polar residues" evidence="1">
    <location>
        <begin position="101"/>
        <end position="118"/>
    </location>
</feature>
<accession>A0A5B0RMP2</accession>
<evidence type="ECO:0000313" key="3">
    <source>
        <dbReference type="Proteomes" id="UP000325313"/>
    </source>
</evidence>
<reference evidence="2 3" key="1">
    <citation type="submission" date="2019-05" db="EMBL/GenBank/DDBJ databases">
        <title>Emergence of the Ug99 lineage of the wheat stem rust pathogen through somatic hybridization.</title>
        <authorList>
            <person name="Li F."/>
            <person name="Upadhyaya N.M."/>
            <person name="Sperschneider J."/>
            <person name="Matny O."/>
            <person name="Nguyen-Phuc H."/>
            <person name="Mago R."/>
            <person name="Raley C."/>
            <person name="Miller M.E."/>
            <person name="Silverstein K.A.T."/>
            <person name="Henningsen E."/>
            <person name="Hirsch C.D."/>
            <person name="Visser B."/>
            <person name="Pretorius Z.A."/>
            <person name="Steffenson B.J."/>
            <person name="Schwessinger B."/>
            <person name="Dodds P.N."/>
            <person name="Figueroa M."/>
        </authorList>
    </citation>
    <scope>NUCLEOTIDE SEQUENCE [LARGE SCALE GENOMIC DNA]</scope>
    <source>
        <strain evidence="2 3">Ug99</strain>
    </source>
</reference>
<organism evidence="2 3">
    <name type="scientific">Puccinia graminis f. sp. tritici</name>
    <dbReference type="NCBI Taxonomy" id="56615"/>
    <lineage>
        <taxon>Eukaryota</taxon>
        <taxon>Fungi</taxon>
        <taxon>Dikarya</taxon>
        <taxon>Basidiomycota</taxon>
        <taxon>Pucciniomycotina</taxon>
        <taxon>Pucciniomycetes</taxon>
        <taxon>Pucciniales</taxon>
        <taxon>Pucciniaceae</taxon>
        <taxon>Puccinia</taxon>
    </lineage>
</organism>